<keyword evidence="9" id="KW-0812">Transmembrane</keyword>
<evidence type="ECO:0000256" key="6">
    <source>
        <dbReference type="ARBA" id="ARBA00022777"/>
    </source>
</evidence>
<dbReference type="InterPro" id="IPR005467">
    <property type="entry name" value="His_kinase_dom"/>
</dbReference>
<keyword evidence="6 12" id="KW-0418">Kinase</keyword>
<keyword evidence="13" id="KW-1185">Reference proteome</keyword>
<evidence type="ECO:0000256" key="2">
    <source>
        <dbReference type="ARBA" id="ARBA00012438"/>
    </source>
</evidence>
<dbReference type="Gene3D" id="1.10.287.130">
    <property type="match status" value="1"/>
</dbReference>
<evidence type="ECO:0000313" key="12">
    <source>
        <dbReference type="EMBL" id="QHW29878.1"/>
    </source>
</evidence>
<keyword evidence="9" id="KW-1133">Transmembrane helix</keyword>
<dbReference type="EC" id="2.7.13.3" evidence="2"/>
<dbReference type="SMART" id="SM00388">
    <property type="entry name" value="HisKA"/>
    <property type="match status" value="1"/>
</dbReference>
<sequence>MKFKSVPVVVILMACVFAFLPTIAFGASSSSGQQQLDKWDFRWEKPAELTKLPEQASAAGGWQGVTDDKPLYAPSEGTHSAWIRLKLPRLSDNSGAYLPNVFGQDVTVFLDGKVIFHSERNNSFVTNRIVLALDTLDSGKDMYIHVESKRERLGLGDGSRFGDYQTLMKAYAKQDLLDVIIGSAYICVAVVMLICAAFLVRQQLRSWLALCIVILSIGGLIIGNSPFLYTFYGQYGTVYQTLFDLSLSAFLTSLLFFFEQLFGCGYRRIVTHFRRLLIGYVLISTAMLIVNLTTDRSIANLYSEISVKYLGLFMIIQFILMFGMLIRQLWIRNIDSIIIATGLVLFTAVSITELLVYYSSDQTYTFFWWKWGLFAFVISLIVVLGRRFADQHKQIIAYSRELEIYYTELQRSEKLEIISQLAASVAHEVRNPLQVTRGMLQVLGQKNQSKPGEDDFYQLAIDELDRASVIVTDFLGFAKPQMENVVELNLAEEFKHVQGIIVPLANMQGGKLEIQMPKSLCIMGNSSKLKQAIINLIKNSIEALEGSGVVRVWAYEEKQEVVIHIADSGVGMDENMLERLGEPYLSSKSKGTGLGLMITIRIIEAMRGSINFTSEKGVGTEATIRFPSAGTFQQTSVGA</sequence>
<feature type="signal peptide" evidence="10">
    <location>
        <begin position="1"/>
        <end position="26"/>
    </location>
</feature>
<evidence type="ECO:0000259" key="11">
    <source>
        <dbReference type="PROSITE" id="PS50109"/>
    </source>
</evidence>
<name>A0A6C0NUP5_9BACL</name>
<evidence type="ECO:0000256" key="4">
    <source>
        <dbReference type="ARBA" id="ARBA00022679"/>
    </source>
</evidence>
<feature type="transmembrane region" description="Helical" evidence="9">
    <location>
        <begin position="306"/>
        <end position="325"/>
    </location>
</feature>
<dbReference type="InterPro" id="IPR003661">
    <property type="entry name" value="HisK_dim/P_dom"/>
</dbReference>
<feature type="transmembrane region" description="Helical" evidence="9">
    <location>
        <begin position="179"/>
        <end position="200"/>
    </location>
</feature>
<keyword evidence="4" id="KW-0808">Transferase</keyword>
<feature type="transmembrane region" description="Helical" evidence="9">
    <location>
        <begin position="366"/>
        <end position="385"/>
    </location>
</feature>
<dbReference type="Gene3D" id="3.30.565.10">
    <property type="entry name" value="Histidine kinase-like ATPase, C-terminal domain"/>
    <property type="match status" value="1"/>
</dbReference>
<dbReference type="SUPFAM" id="SSF47384">
    <property type="entry name" value="Homodimeric domain of signal transducing histidine kinase"/>
    <property type="match status" value="1"/>
</dbReference>
<dbReference type="PRINTS" id="PR00344">
    <property type="entry name" value="BCTRLSENSOR"/>
</dbReference>
<feature type="transmembrane region" description="Helical" evidence="9">
    <location>
        <begin position="277"/>
        <end position="294"/>
    </location>
</feature>
<dbReference type="SMART" id="SM00387">
    <property type="entry name" value="HATPase_c"/>
    <property type="match status" value="1"/>
</dbReference>
<keyword evidence="5" id="KW-0547">Nucleotide-binding</keyword>
<comment type="catalytic activity">
    <reaction evidence="1">
        <text>ATP + protein L-histidine = ADP + protein N-phospho-L-histidine.</text>
        <dbReference type="EC" id="2.7.13.3"/>
    </reaction>
</comment>
<evidence type="ECO:0000256" key="5">
    <source>
        <dbReference type="ARBA" id="ARBA00022741"/>
    </source>
</evidence>
<proteinExistence type="predicted"/>
<dbReference type="InterPro" id="IPR036890">
    <property type="entry name" value="HATPase_C_sf"/>
</dbReference>
<feature type="transmembrane region" description="Helical" evidence="9">
    <location>
        <begin position="337"/>
        <end position="360"/>
    </location>
</feature>
<dbReference type="PANTHER" id="PTHR43065">
    <property type="entry name" value="SENSOR HISTIDINE KINASE"/>
    <property type="match status" value="1"/>
</dbReference>
<keyword evidence="9" id="KW-0472">Membrane</keyword>
<evidence type="ECO:0000313" key="13">
    <source>
        <dbReference type="Proteomes" id="UP000479114"/>
    </source>
</evidence>
<dbReference type="SUPFAM" id="SSF55874">
    <property type="entry name" value="ATPase domain of HSP90 chaperone/DNA topoisomerase II/histidine kinase"/>
    <property type="match status" value="1"/>
</dbReference>
<dbReference type="InterPro" id="IPR036097">
    <property type="entry name" value="HisK_dim/P_sf"/>
</dbReference>
<dbReference type="Pfam" id="PF02518">
    <property type="entry name" value="HATPase_c"/>
    <property type="match status" value="1"/>
</dbReference>
<evidence type="ECO:0000256" key="3">
    <source>
        <dbReference type="ARBA" id="ARBA00022553"/>
    </source>
</evidence>
<reference evidence="12 13" key="1">
    <citation type="submission" date="2020-02" db="EMBL/GenBank/DDBJ databases">
        <title>Paenibacillus sp. nov., isolated from rhizosphere soil of tomato.</title>
        <authorList>
            <person name="Weon H.-Y."/>
            <person name="Lee S.A."/>
        </authorList>
    </citation>
    <scope>NUCLEOTIDE SEQUENCE [LARGE SCALE GENOMIC DNA]</scope>
    <source>
        <strain evidence="12 13">14171R-81</strain>
    </source>
</reference>
<dbReference type="InterPro" id="IPR003594">
    <property type="entry name" value="HATPase_dom"/>
</dbReference>
<dbReference type="CDD" id="cd00082">
    <property type="entry name" value="HisKA"/>
    <property type="match status" value="1"/>
</dbReference>
<feature type="transmembrane region" description="Helical" evidence="9">
    <location>
        <begin position="238"/>
        <end position="257"/>
    </location>
</feature>
<keyword evidence="7" id="KW-0067">ATP-binding</keyword>
<dbReference type="AlphaFoldDB" id="A0A6C0NUP5"/>
<evidence type="ECO:0000256" key="1">
    <source>
        <dbReference type="ARBA" id="ARBA00000085"/>
    </source>
</evidence>
<feature type="domain" description="Histidine kinase" evidence="11">
    <location>
        <begin position="424"/>
        <end position="630"/>
    </location>
</feature>
<accession>A0A6C0NUP5</accession>
<keyword evidence="10" id="KW-0732">Signal</keyword>
<keyword evidence="8" id="KW-0902">Two-component regulatory system</keyword>
<dbReference type="RefSeq" id="WP_162638447.1">
    <property type="nucleotide sequence ID" value="NZ_CP048286.1"/>
</dbReference>
<evidence type="ECO:0000256" key="7">
    <source>
        <dbReference type="ARBA" id="ARBA00022840"/>
    </source>
</evidence>
<dbReference type="PROSITE" id="PS51257">
    <property type="entry name" value="PROKAR_LIPOPROTEIN"/>
    <property type="match status" value="1"/>
</dbReference>
<feature type="transmembrane region" description="Helical" evidence="9">
    <location>
        <begin position="207"/>
        <end position="232"/>
    </location>
</feature>
<dbReference type="KEGG" id="prz:GZH47_02880"/>
<evidence type="ECO:0000256" key="10">
    <source>
        <dbReference type="SAM" id="SignalP"/>
    </source>
</evidence>
<dbReference type="PANTHER" id="PTHR43065:SF46">
    <property type="entry name" value="C4-DICARBOXYLATE TRANSPORT SENSOR PROTEIN DCTB"/>
    <property type="match status" value="1"/>
</dbReference>
<dbReference type="PROSITE" id="PS50109">
    <property type="entry name" value="HIS_KIN"/>
    <property type="match status" value="1"/>
</dbReference>
<feature type="chain" id="PRO_5025374594" description="histidine kinase" evidence="10">
    <location>
        <begin position="27"/>
        <end position="639"/>
    </location>
</feature>
<dbReference type="Pfam" id="PF00512">
    <property type="entry name" value="HisKA"/>
    <property type="match status" value="1"/>
</dbReference>
<gene>
    <name evidence="12" type="ORF">GZH47_02880</name>
</gene>
<dbReference type="EMBL" id="CP048286">
    <property type="protein sequence ID" value="QHW29878.1"/>
    <property type="molecule type" value="Genomic_DNA"/>
</dbReference>
<dbReference type="Proteomes" id="UP000479114">
    <property type="component" value="Chromosome"/>
</dbReference>
<dbReference type="GO" id="GO:0000155">
    <property type="term" value="F:phosphorelay sensor kinase activity"/>
    <property type="evidence" value="ECO:0007669"/>
    <property type="project" value="InterPro"/>
</dbReference>
<dbReference type="InterPro" id="IPR004358">
    <property type="entry name" value="Sig_transdc_His_kin-like_C"/>
</dbReference>
<organism evidence="12 13">
    <name type="scientific">Paenibacillus rhizovicinus</name>
    <dbReference type="NCBI Taxonomy" id="2704463"/>
    <lineage>
        <taxon>Bacteria</taxon>
        <taxon>Bacillati</taxon>
        <taxon>Bacillota</taxon>
        <taxon>Bacilli</taxon>
        <taxon>Bacillales</taxon>
        <taxon>Paenibacillaceae</taxon>
        <taxon>Paenibacillus</taxon>
    </lineage>
</organism>
<evidence type="ECO:0000256" key="8">
    <source>
        <dbReference type="ARBA" id="ARBA00023012"/>
    </source>
</evidence>
<keyword evidence="3" id="KW-0597">Phosphoprotein</keyword>
<dbReference type="GO" id="GO:0005524">
    <property type="term" value="F:ATP binding"/>
    <property type="evidence" value="ECO:0007669"/>
    <property type="project" value="UniProtKB-KW"/>
</dbReference>
<evidence type="ECO:0000256" key="9">
    <source>
        <dbReference type="SAM" id="Phobius"/>
    </source>
</evidence>
<protein>
    <recommendedName>
        <fullName evidence="2">histidine kinase</fullName>
        <ecNumber evidence="2">2.7.13.3</ecNumber>
    </recommendedName>
</protein>